<dbReference type="EMBL" id="OCTN01000006">
    <property type="protein sequence ID" value="SOH94902.1"/>
    <property type="molecule type" value="Genomic_DNA"/>
</dbReference>
<dbReference type="GO" id="GO:0016855">
    <property type="term" value="F:racemase and epimerase activity, acting on amino acids and derivatives"/>
    <property type="evidence" value="ECO:0007669"/>
    <property type="project" value="InterPro"/>
</dbReference>
<name>A0A2C9CUG0_9RHOB</name>
<accession>A0A2C9CUG0</accession>
<evidence type="ECO:0000313" key="1">
    <source>
        <dbReference type="EMBL" id="SOH94902.1"/>
    </source>
</evidence>
<dbReference type="Gene3D" id="3.40.50.1860">
    <property type="match status" value="2"/>
</dbReference>
<dbReference type="InterPro" id="IPR001920">
    <property type="entry name" value="Asp/Glu_race"/>
</dbReference>
<dbReference type="Proteomes" id="UP000220034">
    <property type="component" value="Unassembled WGS sequence"/>
</dbReference>
<proteinExistence type="predicted"/>
<sequence>MIYRSRLKSQSWAGETIGIIVLDCHYPYIPGNVANATTYDFPVRYAAVSGATSDRLIFDRDPAMLAPFIEAAQQLEADGVKAITSGCGFMALFQKEIAAAVSIPVFLSSLLQVPFIHQITGKKVGIISASGKDLSPAHLENTGISDAIPLVVVGMEGNRAFTQAIFEADGTLDDDAIREGVVEVALKLQSDHPDIGAILFECSDLPPYAHAVQAATGLPVFDFITMIKHVHTTLACRPYVGLI</sequence>
<keyword evidence="2" id="KW-1185">Reference proteome</keyword>
<evidence type="ECO:0008006" key="3">
    <source>
        <dbReference type="Google" id="ProtNLM"/>
    </source>
</evidence>
<dbReference type="NCBIfam" id="NF005679">
    <property type="entry name" value="PRK07475.1"/>
    <property type="match status" value="1"/>
</dbReference>
<gene>
    <name evidence="1" type="ORF">SAMN06273572_10653</name>
</gene>
<dbReference type="OrthoDB" id="5465390at2"/>
<dbReference type="AlphaFoldDB" id="A0A2C9CUG0"/>
<dbReference type="RefSeq" id="WP_097930931.1">
    <property type="nucleotide sequence ID" value="NZ_OCTN01000006.1"/>
</dbReference>
<organism evidence="1 2">
    <name type="scientific">Pontivivens marinum</name>
    <dbReference type="NCBI Taxonomy" id="1690039"/>
    <lineage>
        <taxon>Bacteria</taxon>
        <taxon>Pseudomonadati</taxon>
        <taxon>Pseudomonadota</taxon>
        <taxon>Alphaproteobacteria</taxon>
        <taxon>Rhodobacterales</taxon>
        <taxon>Paracoccaceae</taxon>
        <taxon>Pontivivens</taxon>
    </lineage>
</organism>
<protein>
    <recommendedName>
        <fullName evidence="3">Aspartate/glutamate racemase family protein</fullName>
    </recommendedName>
</protein>
<reference evidence="2" key="1">
    <citation type="submission" date="2017-09" db="EMBL/GenBank/DDBJ databases">
        <authorList>
            <person name="Varghese N."/>
            <person name="Submissions S."/>
        </authorList>
    </citation>
    <scope>NUCLEOTIDE SEQUENCE [LARGE SCALE GENOMIC DNA]</scope>
    <source>
        <strain evidence="2">C7</strain>
    </source>
</reference>
<evidence type="ECO:0000313" key="2">
    <source>
        <dbReference type="Proteomes" id="UP000220034"/>
    </source>
</evidence>